<accession>A0A1I7D7F8</accession>
<dbReference type="RefSeq" id="WP_093584680.1">
    <property type="nucleotide sequence ID" value="NZ_FPBA01000037.1"/>
</dbReference>
<feature type="domain" description="ABM" evidence="1">
    <location>
        <begin position="2"/>
        <end position="90"/>
    </location>
</feature>
<dbReference type="InterPro" id="IPR007138">
    <property type="entry name" value="ABM_dom"/>
</dbReference>
<dbReference type="Gene3D" id="3.30.70.100">
    <property type="match status" value="1"/>
</dbReference>
<dbReference type="SUPFAM" id="SSF54909">
    <property type="entry name" value="Dimeric alpha+beta barrel"/>
    <property type="match status" value="1"/>
</dbReference>
<evidence type="ECO:0000313" key="3">
    <source>
        <dbReference type="Proteomes" id="UP000199546"/>
    </source>
</evidence>
<dbReference type="OrthoDB" id="5244470at2"/>
<dbReference type="PANTHER" id="PTHR33336">
    <property type="entry name" value="QUINOL MONOOXYGENASE YGIN-RELATED"/>
    <property type="match status" value="1"/>
</dbReference>
<dbReference type="InterPro" id="IPR011008">
    <property type="entry name" value="Dimeric_a/b-barrel"/>
</dbReference>
<keyword evidence="2" id="KW-0560">Oxidoreductase</keyword>
<dbReference type="EMBL" id="FPBA01000037">
    <property type="protein sequence ID" value="SFU07626.1"/>
    <property type="molecule type" value="Genomic_DNA"/>
</dbReference>
<keyword evidence="2" id="KW-0503">Monooxygenase</keyword>
<dbReference type="STRING" id="1296565.SAMN05660657_05418"/>
<organism evidence="2 3">
    <name type="scientific">Geodermatophilus amargosae</name>
    <dbReference type="NCBI Taxonomy" id="1296565"/>
    <lineage>
        <taxon>Bacteria</taxon>
        <taxon>Bacillati</taxon>
        <taxon>Actinomycetota</taxon>
        <taxon>Actinomycetes</taxon>
        <taxon>Geodermatophilales</taxon>
        <taxon>Geodermatophilaceae</taxon>
        <taxon>Geodermatophilus</taxon>
    </lineage>
</organism>
<dbReference type="PANTHER" id="PTHR33336:SF15">
    <property type="entry name" value="ABM DOMAIN-CONTAINING PROTEIN"/>
    <property type="match status" value="1"/>
</dbReference>
<dbReference type="Pfam" id="PF03992">
    <property type="entry name" value="ABM"/>
    <property type="match status" value="1"/>
</dbReference>
<dbReference type="PROSITE" id="PS51725">
    <property type="entry name" value="ABM"/>
    <property type="match status" value="1"/>
</dbReference>
<gene>
    <name evidence="2" type="ORF">SAMN05660657_05418</name>
</gene>
<protein>
    <submittedName>
        <fullName evidence="2">Quinol monooxygenase YgiN</fullName>
    </submittedName>
</protein>
<dbReference type="InterPro" id="IPR050744">
    <property type="entry name" value="AI-2_Isomerase_LsrG"/>
</dbReference>
<proteinExistence type="predicted"/>
<sequence>MLIVLGSATAAPGRRHELVDAARAVTAATRSDDGCLSYVFAADLDDPDVVVSVEVWRDQAALDAHMTHDHTQRFIAAVGGLQAGEPSMSFHTVPDPA</sequence>
<keyword evidence="3" id="KW-1185">Reference proteome</keyword>
<evidence type="ECO:0000313" key="2">
    <source>
        <dbReference type="EMBL" id="SFU07626.1"/>
    </source>
</evidence>
<evidence type="ECO:0000259" key="1">
    <source>
        <dbReference type="PROSITE" id="PS51725"/>
    </source>
</evidence>
<dbReference type="Proteomes" id="UP000199546">
    <property type="component" value="Unassembled WGS sequence"/>
</dbReference>
<reference evidence="3" key="1">
    <citation type="submission" date="2016-10" db="EMBL/GenBank/DDBJ databases">
        <authorList>
            <person name="Varghese N."/>
            <person name="Submissions S."/>
        </authorList>
    </citation>
    <scope>NUCLEOTIDE SEQUENCE [LARGE SCALE GENOMIC DNA]</scope>
    <source>
        <strain evidence="3">DSM 46136</strain>
    </source>
</reference>
<dbReference type="AlphaFoldDB" id="A0A1I7D7F8"/>
<name>A0A1I7D7F8_9ACTN</name>
<dbReference type="GO" id="GO:0004497">
    <property type="term" value="F:monooxygenase activity"/>
    <property type="evidence" value="ECO:0007669"/>
    <property type="project" value="UniProtKB-KW"/>
</dbReference>